<dbReference type="Proteomes" id="UP000607653">
    <property type="component" value="Unassembled WGS sequence"/>
</dbReference>
<dbReference type="AlphaFoldDB" id="A0A822XTG6"/>
<keyword evidence="1" id="KW-0472">Membrane</keyword>
<gene>
    <name evidence="2" type="ORF">HUJ06_023924</name>
</gene>
<reference evidence="2 3" key="1">
    <citation type="journal article" date="2020" name="Mol. Biol. Evol.">
        <title>Distinct Expression and Methylation Patterns for Genes with Different Fates following a Single Whole-Genome Duplication in Flowering Plants.</title>
        <authorList>
            <person name="Shi T."/>
            <person name="Rahmani R.S."/>
            <person name="Gugger P.F."/>
            <person name="Wang M."/>
            <person name="Li H."/>
            <person name="Zhang Y."/>
            <person name="Li Z."/>
            <person name="Wang Q."/>
            <person name="Van de Peer Y."/>
            <person name="Marchal K."/>
            <person name="Chen J."/>
        </authorList>
    </citation>
    <scope>NUCLEOTIDE SEQUENCE [LARGE SCALE GENOMIC DNA]</scope>
    <source>
        <tissue evidence="2">Leaf</tissue>
    </source>
</reference>
<feature type="transmembrane region" description="Helical" evidence="1">
    <location>
        <begin position="7"/>
        <end position="26"/>
    </location>
</feature>
<dbReference type="EMBL" id="DUZY01000001">
    <property type="protein sequence ID" value="DAD22461.1"/>
    <property type="molecule type" value="Genomic_DNA"/>
</dbReference>
<comment type="caution">
    <text evidence="2">The sequence shown here is derived from an EMBL/GenBank/DDBJ whole genome shotgun (WGS) entry which is preliminary data.</text>
</comment>
<keyword evidence="1" id="KW-0812">Transmembrane</keyword>
<sequence length="36" mass="4332">MQTDLKFTAWLLVRTWWVFFSLGSYIRAGRKINRVA</sequence>
<organism evidence="2 3">
    <name type="scientific">Nelumbo nucifera</name>
    <name type="common">Sacred lotus</name>
    <dbReference type="NCBI Taxonomy" id="4432"/>
    <lineage>
        <taxon>Eukaryota</taxon>
        <taxon>Viridiplantae</taxon>
        <taxon>Streptophyta</taxon>
        <taxon>Embryophyta</taxon>
        <taxon>Tracheophyta</taxon>
        <taxon>Spermatophyta</taxon>
        <taxon>Magnoliopsida</taxon>
        <taxon>Proteales</taxon>
        <taxon>Nelumbonaceae</taxon>
        <taxon>Nelumbo</taxon>
    </lineage>
</organism>
<accession>A0A822XTG6</accession>
<evidence type="ECO:0000313" key="2">
    <source>
        <dbReference type="EMBL" id="DAD22461.1"/>
    </source>
</evidence>
<keyword evidence="1" id="KW-1133">Transmembrane helix</keyword>
<proteinExistence type="predicted"/>
<evidence type="ECO:0000256" key="1">
    <source>
        <dbReference type="SAM" id="Phobius"/>
    </source>
</evidence>
<name>A0A822XTG6_NELNU</name>
<protein>
    <submittedName>
        <fullName evidence="2">Uncharacterized protein</fullName>
    </submittedName>
</protein>
<evidence type="ECO:0000313" key="3">
    <source>
        <dbReference type="Proteomes" id="UP000607653"/>
    </source>
</evidence>
<keyword evidence="3" id="KW-1185">Reference proteome</keyword>